<dbReference type="InterPro" id="IPR042518">
    <property type="entry name" value="SirC_C"/>
</dbReference>
<dbReference type="InterPro" id="IPR028281">
    <property type="entry name" value="Sirohaem_synthase_central"/>
</dbReference>
<dbReference type="Pfam" id="PF14824">
    <property type="entry name" value="Sirohm_synth_M"/>
    <property type="match status" value="1"/>
</dbReference>
<dbReference type="GO" id="GO:0004325">
    <property type="term" value="F:ferrochelatase activity"/>
    <property type="evidence" value="ECO:0007669"/>
    <property type="project" value="InterPro"/>
</dbReference>
<dbReference type="GO" id="GO:0019354">
    <property type="term" value="P:siroheme biosynthetic process"/>
    <property type="evidence" value="ECO:0007669"/>
    <property type="project" value="UniProtKB-UniPathway"/>
</dbReference>
<evidence type="ECO:0000256" key="3">
    <source>
        <dbReference type="ARBA" id="ARBA00023002"/>
    </source>
</evidence>
<organism evidence="8 9">
    <name type="scientific">Clostridium vincentii</name>
    <dbReference type="NCBI Taxonomy" id="52704"/>
    <lineage>
        <taxon>Bacteria</taxon>
        <taxon>Bacillati</taxon>
        <taxon>Bacillota</taxon>
        <taxon>Clostridia</taxon>
        <taxon>Eubacteriales</taxon>
        <taxon>Clostridiaceae</taxon>
        <taxon>Clostridium</taxon>
    </lineage>
</organism>
<dbReference type="PANTHER" id="PTHR35330:SF1">
    <property type="entry name" value="SIROHEME BIOSYNTHESIS PROTEIN MET8"/>
    <property type="match status" value="1"/>
</dbReference>
<dbReference type="Pfam" id="PF13241">
    <property type="entry name" value="NAD_binding_7"/>
    <property type="match status" value="1"/>
</dbReference>
<keyword evidence="5" id="KW-0627">Porphyrin biosynthesis</keyword>
<dbReference type="AlphaFoldDB" id="A0A2T0BE88"/>
<dbReference type="SUPFAM" id="SSF75615">
    <property type="entry name" value="Siroheme synthase middle domains-like"/>
    <property type="match status" value="1"/>
</dbReference>
<evidence type="ECO:0000256" key="4">
    <source>
        <dbReference type="ARBA" id="ARBA00023027"/>
    </source>
</evidence>
<evidence type="ECO:0000256" key="2">
    <source>
        <dbReference type="ARBA" id="ARBA00012400"/>
    </source>
</evidence>
<dbReference type="Proteomes" id="UP000239471">
    <property type="component" value="Unassembled WGS sequence"/>
</dbReference>
<evidence type="ECO:0000256" key="5">
    <source>
        <dbReference type="ARBA" id="ARBA00023244"/>
    </source>
</evidence>
<dbReference type="PANTHER" id="PTHR35330">
    <property type="entry name" value="SIROHEME BIOSYNTHESIS PROTEIN MET8"/>
    <property type="match status" value="1"/>
</dbReference>
<dbReference type="Gene3D" id="3.40.50.720">
    <property type="entry name" value="NAD(P)-binding Rossmann-like Domain"/>
    <property type="match status" value="1"/>
</dbReference>
<evidence type="ECO:0000259" key="7">
    <source>
        <dbReference type="Pfam" id="PF14824"/>
    </source>
</evidence>
<dbReference type="UniPathway" id="UPA00262">
    <property type="reaction ID" value="UER00222"/>
</dbReference>
<sequence length="211" mass="24534">MAKYYPMMLNIENKKCLIVGGGDIAHRKIFELIEYGASITVVSPNINEKIKVLADNSVINYIKDRYDKSYIEDIYIVVASTNDFKVNNQIFRDCSERRILVNIVDDPKNCSFIVPSKIKRGDLTIAISTNGKSPTLSRCIRENLEKIYDEDYETFLNILGDVRQEVMGKFKDYSKKKEIFNVIMKRDYLTKLKLFGEDIVREELDEYLKTL</sequence>
<dbReference type="EC" id="1.3.1.76" evidence="2"/>
<evidence type="ECO:0000256" key="1">
    <source>
        <dbReference type="ARBA" id="ARBA00005010"/>
    </source>
</evidence>
<keyword evidence="9" id="KW-1185">Reference proteome</keyword>
<protein>
    <recommendedName>
        <fullName evidence="2">precorrin-2 dehydrogenase</fullName>
        <ecNumber evidence="2">1.3.1.76</ecNumber>
    </recommendedName>
</protein>
<dbReference type="SUPFAM" id="SSF51735">
    <property type="entry name" value="NAD(P)-binding Rossmann-fold domains"/>
    <property type="match status" value="1"/>
</dbReference>
<accession>A0A2T0BE88</accession>
<name>A0A2T0BE88_9CLOT</name>
<dbReference type="NCBIfam" id="TIGR01470">
    <property type="entry name" value="cysG_Nterm"/>
    <property type="match status" value="1"/>
</dbReference>
<dbReference type="GO" id="GO:0043115">
    <property type="term" value="F:precorrin-2 dehydrogenase activity"/>
    <property type="evidence" value="ECO:0007669"/>
    <property type="project" value="UniProtKB-EC"/>
</dbReference>
<reference evidence="8 9" key="1">
    <citation type="submission" date="2018-03" db="EMBL/GenBank/DDBJ databases">
        <title>Genome sequence of Clostridium vincentii DSM 10228.</title>
        <authorList>
            <person name="Poehlein A."/>
            <person name="Daniel R."/>
        </authorList>
    </citation>
    <scope>NUCLEOTIDE SEQUENCE [LARGE SCALE GENOMIC DNA]</scope>
    <source>
        <strain evidence="8 9">DSM 10228</strain>
    </source>
</reference>
<keyword evidence="4" id="KW-0520">NAD</keyword>
<feature type="domain" description="Siroheme synthase central" evidence="7">
    <location>
        <begin position="120"/>
        <end position="146"/>
    </location>
</feature>
<comment type="catalytic activity">
    <reaction evidence="6">
        <text>precorrin-2 + NAD(+) = sirohydrochlorin + NADH + 2 H(+)</text>
        <dbReference type="Rhea" id="RHEA:15613"/>
        <dbReference type="ChEBI" id="CHEBI:15378"/>
        <dbReference type="ChEBI" id="CHEBI:57540"/>
        <dbReference type="ChEBI" id="CHEBI:57945"/>
        <dbReference type="ChEBI" id="CHEBI:58351"/>
        <dbReference type="ChEBI" id="CHEBI:58827"/>
        <dbReference type="EC" id="1.3.1.76"/>
    </reaction>
</comment>
<dbReference type="Gene3D" id="1.10.8.610">
    <property type="entry name" value="SirC, precorrin-2 dehydrogenase, C-terminal helical domain-like"/>
    <property type="match status" value="1"/>
</dbReference>
<dbReference type="InterPro" id="IPR028161">
    <property type="entry name" value="Met8-like"/>
</dbReference>
<evidence type="ECO:0000313" key="8">
    <source>
        <dbReference type="EMBL" id="PRR82210.1"/>
    </source>
</evidence>
<evidence type="ECO:0000256" key="6">
    <source>
        <dbReference type="ARBA" id="ARBA00047561"/>
    </source>
</evidence>
<dbReference type="RefSeq" id="WP_106059846.1">
    <property type="nucleotide sequence ID" value="NZ_PVXQ01000018.1"/>
</dbReference>
<dbReference type="InterPro" id="IPR036291">
    <property type="entry name" value="NAD(P)-bd_dom_sf"/>
</dbReference>
<comment type="caution">
    <text evidence="8">The sequence shown here is derived from an EMBL/GenBank/DDBJ whole genome shotgun (WGS) entry which is preliminary data.</text>
</comment>
<proteinExistence type="predicted"/>
<dbReference type="EMBL" id="PVXQ01000018">
    <property type="protein sequence ID" value="PRR82210.1"/>
    <property type="molecule type" value="Genomic_DNA"/>
</dbReference>
<keyword evidence="3" id="KW-0560">Oxidoreductase</keyword>
<gene>
    <name evidence="8" type="primary">cysG</name>
    <name evidence="8" type="ORF">CLVI_18700</name>
</gene>
<evidence type="ECO:0000313" key="9">
    <source>
        <dbReference type="Proteomes" id="UP000239471"/>
    </source>
</evidence>
<comment type="pathway">
    <text evidence="1">Porphyrin-containing compound metabolism; siroheme biosynthesis; sirohydrochlorin from precorrin-2: step 1/1.</text>
</comment>
<dbReference type="InterPro" id="IPR006367">
    <property type="entry name" value="Sirohaem_synthase_N"/>
</dbReference>
<dbReference type="OrthoDB" id="9773765at2"/>